<comment type="similarity">
    <text evidence="3">Belongs to the ODR-4 family.</text>
</comment>
<keyword evidence="5 8" id="KW-0812">Transmembrane</keyword>
<dbReference type="GO" id="GO:0012505">
    <property type="term" value="C:endomembrane system"/>
    <property type="evidence" value="ECO:0007669"/>
    <property type="project" value="TreeGrafter"/>
</dbReference>
<dbReference type="PANTHER" id="PTHR33966:SF1">
    <property type="entry name" value="PROTEIN ODR-4 HOMOLOG"/>
    <property type="match status" value="1"/>
</dbReference>
<evidence type="ECO:0000256" key="4">
    <source>
        <dbReference type="ARBA" id="ARBA00020550"/>
    </source>
</evidence>
<evidence type="ECO:0000256" key="5">
    <source>
        <dbReference type="ARBA" id="ARBA00022692"/>
    </source>
</evidence>
<dbReference type="RefSeq" id="XP_033818136.1">
    <property type="nucleotide sequence ID" value="XM_033962245.1"/>
</dbReference>
<accession>A0A6P8SI36</accession>
<comment type="function">
    <text evidence="1">May play a role in the trafficking of a subset of G-protein coupled receptors.</text>
</comment>
<evidence type="ECO:0000256" key="1">
    <source>
        <dbReference type="ARBA" id="ARBA00003891"/>
    </source>
</evidence>
<gene>
    <name evidence="10 11 12" type="primary">ODR4</name>
</gene>
<keyword evidence="9" id="KW-1185">Reference proteome</keyword>
<organism evidence="9 12">
    <name type="scientific">Geotrypetes seraphini</name>
    <name type="common">Gaboon caecilian</name>
    <name type="synonym">Caecilia seraphini</name>
    <dbReference type="NCBI Taxonomy" id="260995"/>
    <lineage>
        <taxon>Eukaryota</taxon>
        <taxon>Metazoa</taxon>
        <taxon>Chordata</taxon>
        <taxon>Craniata</taxon>
        <taxon>Vertebrata</taxon>
        <taxon>Euteleostomi</taxon>
        <taxon>Amphibia</taxon>
        <taxon>Gymnophiona</taxon>
        <taxon>Geotrypetes</taxon>
    </lineage>
</organism>
<evidence type="ECO:0000313" key="10">
    <source>
        <dbReference type="RefSeq" id="XP_033818135.1"/>
    </source>
</evidence>
<sequence length="529" mass="59327">MGRSYFVEEAVGQYLSSLISKEKNLVTGLLIGQCSSQRDYILLAVRTPSKEEQSESPKVNHIQPRLSDLDEEWIAEHANQVIRMLPGGLLVLGVFIITSPELSKDAQTVLRKLVFSVEKSTMKSRLWRLMENDVSDRAALHLCSVTKKILCRTYDVHDAKSSAKPADWKYQSNVSSSWLPLECAVGINILIPLSATSVNREMHKNIRAGLTDWAVQIEQCILLINGQVKEEDSELLEGQKKASRGTSQPYAQTLNVKVLMPLPQRPNDRSTARVQVCKGSINVRGVVKCRAYVHSNKPKVKEAIQALKRDILNTVSDRCEIFLEDLILNGALDGSDRPCHALPRRVFTPLAGSCVKLCDYMFGNESLSEIQEHILEMLDQNMHTEDFEISEELNTGTYPDMNKAFQMDGTDGELVKEIGKARPVLKVGANIGVACEDRPASKATISIWIPIVISSACIGSGKHLLLSVTVHSTRSVISSWVEFISNVPGRNFFFFFVSFTLDVALMVYHKIMCNFLIYFFFIFHTLYCF</sequence>
<dbReference type="GeneID" id="117368512"/>
<dbReference type="Pfam" id="PF14778">
    <property type="entry name" value="ODR4-like"/>
    <property type="match status" value="1"/>
</dbReference>
<evidence type="ECO:0000256" key="3">
    <source>
        <dbReference type="ARBA" id="ARBA00010131"/>
    </source>
</evidence>
<evidence type="ECO:0000313" key="11">
    <source>
        <dbReference type="RefSeq" id="XP_033818136.1"/>
    </source>
</evidence>
<name>A0A6P8SI36_GEOSA</name>
<dbReference type="PANTHER" id="PTHR33966">
    <property type="entry name" value="PROTEIN ODR-4 HOMOLOG"/>
    <property type="match status" value="1"/>
</dbReference>
<evidence type="ECO:0000256" key="6">
    <source>
        <dbReference type="ARBA" id="ARBA00022989"/>
    </source>
</evidence>
<reference evidence="10 11" key="1">
    <citation type="submission" date="2025-04" db="UniProtKB">
        <authorList>
            <consortium name="RefSeq"/>
        </authorList>
    </citation>
    <scope>IDENTIFICATION</scope>
</reference>
<dbReference type="KEGG" id="gsh:117368512"/>
<keyword evidence="7 8" id="KW-0472">Membrane</keyword>
<protein>
    <recommendedName>
        <fullName evidence="4">Protein odr-4 homolog</fullName>
    </recommendedName>
</protein>
<dbReference type="RefSeq" id="XP_033818135.1">
    <property type="nucleotide sequence ID" value="XM_033962244.1"/>
</dbReference>
<evidence type="ECO:0000256" key="8">
    <source>
        <dbReference type="SAM" id="Phobius"/>
    </source>
</evidence>
<dbReference type="GO" id="GO:0016020">
    <property type="term" value="C:membrane"/>
    <property type="evidence" value="ECO:0007669"/>
    <property type="project" value="UniProtKB-SubCell"/>
</dbReference>
<keyword evidence="6 8" id="KW-1133">Transmembrane helix</keyword>
<evidence type="ECO:0000256" key="2">
    <source>
        <dbReference type="ARBA" id="ARBA00004370"/>
    </source>
</evidence>
<evidence type="ECO:0000256" key="7">
    <source>
        <dbReference type="ARBA" id="ARBA00023136"/>
    </source>
</evidence>
<evidence type="ECO:0000313" key="12">
    <source>
        <dbReference type="RefSeq" id="XP_033818137.1"/>
    </source>
</evidence>
<comment type="subcellular location">
    <subcellularLocation>
        <location evidence="2">Membrane</location>
    </subcellularLocation>
</comment>
<evidence type="ECO:0000313" key="9">
    <source>
        <dbReference type="Proteomes" id="UP000515159"/>
    </source>
</evidence>
<proteinExistence type="inferred from homology"/>
<dbReference type="AlphaFoldDB" id="A0A6P8SI36"/>
<dbReference type="CTD" id="54953"/>
<dbReference type="GO" id="GO:0008104">
    <property type="term" value="P:intracellular protein localization"/>
    <property type="evidence" value="ECO:0007669"/>
    <property type="project" value="TreeGrafter"/>
</dbReference>
<dbReference type="Proteomes" id="UP000515159">
    <property type="component" value="Chromosome 10"/>
</dbReference>
<feature type="transmembrane region" description="Helical" evidence="8">
    <location>
        <begin position="492"/>
        <end position="523"/>
    </location>
</feature>
<dbReference type="OrthoDB" id="21458at2759"/>
<dbReference type="InterPro" id="IPR029454">
    <property type="entry name" value="ODR-4-like"/>
</dbReference>
<dbReference type="RefSeq" id="XP_033818137.1">
    <property type="nucleotide sequence ID" value="XM_033962246.1"/>
</dbReference>